<dbReference type="GO" id="GO:0031047">
    <property type="term" value="P:regulatory ncRNA-mediated gene silencing"/>
    <property type="evidence" value="ECO:0007669"/>
    <property type="project" value="InterPro"/>
</dbReference>
<name>A0AAE0U3I1_9PEZI</name>
<reference evidence="2" key="1">
    <citation type="journal article" date="2023" name="Mol. Phylogenet. Evol.">
        <title>Genome-scale phylogeny and comparative genomics of the fungal order Sordariales.</title>
        <authorList>
            <person name="Hensen N."/>
            <person name="Bonometti L."/>
            <person name="Westerberg I."/>
            <person name="Brannstrom I.O."/>
            <person name="Guillou S."/>
            <person name="Cros-Aarteil S."/>
            <person name="Calhoun S."/>
            <person name="Haridas S."/>
            <person name="Kuo A."/>
            <person name="Mondo S."/>
            <person name="Pangilinan J."/>
            <person name="Riley R."/>
            <person name="LaButti K."/>
            <person name="Andreopoulos B."/>
            <person name="Lipzen A."/>
            <person name="Chen C."/>
            <person name="Yan M."/>
            <person name="Daum C."/>
            <person name="Ng V."/>
            <person name="Clum A."/>
            <person name="Steindorff A."/>
            <person name="Ohm R.A."/>
            <person name="Martin F."/>
            <person name="Silar P."/>
            <person name="Natvig D.O."/>
            <person name="Lalanne C."/>
            <person name="Gautier V."/>
            <person name="Ament-Velasquez S.L."/>
            <person name="Kruys A."/>
            <person name="Hutchinson M.I."/>
            <person name="Powell A.J."/>
            <person name="Barry K."/>
            <person name="Miller A.N."/>
            <person name="Grigoriev I.V."/>
            <person name="Debuchy R."/>
            <person name="Gladieux P."/>
            <person name="Hiltunen Thoren M."/>
            <person name="Johannesson H."/>
        </authorList>
    </citation>
    <scope>NUCLEOTIDE SEQUENCE</scope>
    <source>
        <strain evidence="2">CBS 232.78</strain>
    </source>
</reference>
<feature type="region of interest" description="Disordered" evidence="1">
    <location>
        <begin position="1"/>
        <end position="69"/>
    </location>
</feature>
<dbReference type="InterPro" id="IPR018606">
    <property type="entry name" value="Arb1"/>
</dbReference>
<evidence type="ECO:0000313" key="3">
    <source>
        <dbReference type="Proteomes" id="UP001285441"/>
    </source>
</evidence>
<proteinExistence type="predicted"/>
<feature type="region of interest" description="Disordered" evidence="1">
    <location>
        <begin position="458"/>
        <end position="504"/>
    </location>
</feature>
<dbReference type="AlphaFoldDB" id="A0AAE0U3I1"/>
<gene>
    <name evidence="2" type="ORF">B0H63DRAFT_95915</name>
</gene>
<accession>A0AAE0U3I1</accession>
<dbReference type="Pfam" id="PF09692">
    <property type="entry name" value="Arb1"/>
    <property type="match status" value="1"/>
</dbReference>
<reference evidence="2" key="2">
    <citation type="submission" date="2023-06" db="EMBL/GenBank/DDBJ databases">
        <authorList>
            <consortium name="Lawrence Berkeley National Laboratory"/>
            <person name="Haridas S."/>
            <person name="Hensen N."/>
            <person name="Bonometti L."/>
            <person name="Westerberg I."/>
            <person name="Brannstrom I.O."/>
            <person name="Guillou S."/>
            <person name="Cros-Aarteil S."/>
            <person name="Calhoun S."/>
            <person name="Kuo A."/>
            <person name="Mondo S."/>
            <person name="Pangilinan J."/>
            <person name="Riley R."/>
            <person name="LaButti K."/>
            <person name="Andreopoulos B."/>
            <person name="Lipzen A."/>
            <person name="Chen C."/>
            <person name="Yanf M."/>
            <person name="Daum C."/>
            <person name="Ng V."/>
            <person name="Clum A."/>
            <person name="Steindorff A."/>
            <person name="Ohm R."/>
            <person name="Martin F."/>
            <person name="Silar P."/>
            <person name="Natvig D."/>
            <person name="Lalanne C."/>
            <person name="Gautier V."/>
            <person name="Ament-velasquez S.L."/>
            <person name="Kruys A."/>
            <person name="Hutchinson M.I."/>
            <person name="Powell A.J."/>
            <person name="Barry K."/>
            <person name="Miller A.N."/>
            <person name="Grigoriev I.V."/>
            <person name="Debuchy R."/>
            <person name="Gladieux P."/>
            <person name="Thoren M.H."/>
            <person name="Johannesson H."/>
        </authorList>
    </citation>
    <scope>NUCLEOTIDE SEQUENCE</scope>
    <source>
        <strain evidence="2">CBS 232.78</strain>
    </source>
</reference>
<dbReference type="EMBL" id="JAULSW010000002">
    <property type="protein sequence ID" value="KAK3389229.1"/>
    <property type="molecule type" value="Genomic_DNA"/>
</dbReference>
<dbReference type="Proteomes" id="UP001285441">
    <property type="component" value="Unassembled WGS sequence"/>
</dbReference>
<protein>
    <submittedName>
        <fullName evidence="2">Argonaute complex, subunit Arb1</fullName>
    </submittedName>
</protein>
<organism evidence="2 3">
    <name type="scientific">Podospora didyma</name>
    <dbReference type="NCBI Taxonomy" id="330526"/>
    <lineage>
        <taxon>Eukaryota</taxon>
        <taxon>Fungi</taxon>
        <taxon>Dikarya</taxon>
        <taxon>Ascomycota</taxon>
        <taxon>Pezizomycotina</taxon>
        <taxon>Sordariomycetes</taxon>
        <taxon>Sordariomycetidae</taxon>
        <taxon>Sordariales</taxon>
        <taxon>Podosporaceae</taxon>
        <taxon>Podospora</taxon>
    </lineage>
</organism>
<dbReference type="GO" id="GO:0033167">
    <property type="term" value="C:ARC complex"/>
    <property type="evidence" value="ECO:0007669"/>
    <property type="project" value="InterPro"/>
</dbReference>
<evidence type="ECO:0000256" key="1">
    <source>
        <dbReference type="SAM" id="MobiDB-lite"/>
    </source>
</evidence>
<evidence type="ECO:0000313" key="2">
    <source>
        <dbReference type="EMBL" id="KAK3389229.1"/>
    </source>
</evidence>
<feature type="compositionally biased region" description="Basic residues" evidence="1">
    <location>
        <begin position="45"/>
        <end position="59"/>
    </location>
</feature>
<comment type="caution">
    <text evidence="2">The sequence shown here is derived from an EMBL/GenBank/DDBJ whole genome shotgun (WGS) entry which is preliminary data.</text>
</comment>
<keyword evidence="3" id="KW-1185">Reference proteome</keyword>
<sequence length="504" mass="57634">MPSLPNSASVPVEEVQEDVIKHDQSQDAMNSSSIRVGVENVEEKKKKKKRNTKPSKKRGTGFEEFFCDPPMTPEEYDEEKNFIYPPHRPFVDRIQECIQRFRARRRMDTQRELLFSRYLFLGGIDASVRQFQSTRNLDHDILDSSTKTELREITADDMIQRGGGKNYNIRYYNPNYPEHWEVDFTGVAAGFMGEELVKYAGPAMFDYSKGVEVVSSFLKYVDRHDVCPEYVEDLKNAQKVCEQALEEMPAINELITLLPGKFNTAARTLYCRPGEDDPYIFGADETHNLDKDTAKRVFGVTVAIVQYPVRNMAAMSAESALVETFERMFEIRSISFAKDEELAKCKSINGHLTERLGVEPCEPCGTMTLRPIVVRNGWDNPSAEDDAASAASNVETFIIEERILRLLQVRMKMTLGVCRLKSGLTFIKYAKEIMPTFWTFLPQALMFRFKDHVLNPRPAPSIHDVGRDDYEVDDDDEDVENVLSQIPIGDPEDQHNEDNNDLQG</sequence>
<feature type="compositionally biased region" description="Acidic residues" evidence="1">
    <location>
        <begin position="470"/>
        <end position="480"/>
    </location>
</feature>